<dbReference type="RefSeq" id="WP_048851678.1">
    <property type="nucleotide sequence ID" value="NZ_BANI01000124.1"/>
</dbReference>
<reference evidence="10 11" key="1">
    <citation type="submission" date="2012-11" db="EMBL/GenBank/DDBJ databases">
        <title>Whole genome sequence of Gluconacetobacter europaeus NBRC3261.</title>
        <authorList>
            <person name="Azuma Y."/>
            <person name="Higashiura N."/>
            <person name="Hirakawa H."/>
            <person name="Matsushita K."/>
        </authorList>
    </citation>
    <scope>NUCLEOTIDE SEQUENCE [LARGE SCALE GENOMIC DNA]</scope>
    <source>
        <strain evidence="10 11">NBRC 3261</strain>
    </source>
</reference>
<sequence>MSVFNALVSPAGLAATVAVAGCMQAALGTFLVSRFRWQEKRMDRAVPMPPVSVLKPLHGDEPLLEEALESFCTQDYPQMQIVFGVQAEDDAAIPIVQRLMERHPDVQMELVIDPTFHGLNRKIGNLINIMTRVKHDVLVISDSDIHVAPDYLRHVVGAMVPDNVGLVTTLYAGLPASSTLPRLLAACQINHNFLPGVMLSRYLGRQDCLGATMALRRSMLDEIGGLEALVPHVADDAILGRYVRDHGKDIAIAACMTWTTVGETSMREVLAHELRWGRTVKTLEPAGYAASAIQLPLFWASVAVLAAPHATWTWSFFLGAWGWRAVCSFILDRTLAQRSLVLPSLLLPLRDWISAAVMVGSVTGTRVAWRGQTMHVTPHSVMTPRSQPASPGD</sequence>
<keyword evidence="8 9" id="KW-0472">Membrane</keyword>
<accession>A0A0D6Q0K0</accession>
<dbReference type="InterPro" id="IPR029044">
    <property type="entry name" value="Nucleotide-diphossugar_trans"/>
</dbReference>
<dbReference type="EMBL" id="BANI01000124">
    <property type="protein sequence ID" value="GAN97102.1"/>
    <property type="molecule type" value="Genomic_DNA"/>
</dbReference>
<dbReference type="GO" id="GO:0016020">
    <property type="term" value="C:membrane"/>
    <property type="evidence" value="ECO:0007669"/>
    <property type="project" value="UniProtKB-SubCell"/>
</dbReference>
<feature type="transmembrane region" description="Helical" evidence="9">
    <location>
        <begin position="12"/>
        <end position="32"/>
    </location>
</feature>
<dbReference type="GO" id="GO:0006679">
    <property type="term" value="P:glucosylceramide biosynthetic process"/>
    <property type="evidence" value="ECO:0007669"/>
    <property type="project" value="TreeGrafter"/>
</dbReference>
<evidence type="ECO:0000256" key="2">
    <source>
        <dbReference type="ARBA" id="ARBA00004760"/>
    </source>
</evidence>
<name>A0A0D6Q0K0_KOMEU</name>
<dbReference type="PANTHER" id="PTHR12726">
    <property type="entry name" value="CERAMIDE GLUCOSYLTRANSFERASE"/>
    <property type="match status" value="1"/>
</dbReference>
<evidence type="ECO:0000256" key="6">
    <source>
        <dbReference type="ARBA" id="ARBA00022692"/>
    </source>
</evidence>
<protein>
    <submittedName>
        <fullName evidence="10">Ceramide glucosyltransferase</fullName>
    </submittedName>
</protein>
<dbReference type="InterPro" id="IPR025993">
    <property type="entry name" value="Ceramide_glucosylTrfase"/>
</dbReference>
<dbReference type="CDD" id="cd02520">
    <property type="entry name" value="Glucosylceramide_synthase"/>
    <property type="match status" value="1"/>
</dbReference>
<evidence type="ECO:0000313" key="10">
    <source>
        <dbReference type="EMBL" id="GAN97102.1"/>
    </source>
</evidence>
<dbReference type="GO" id="GO:0008120">
    <property type="term" value="F:ceramide glucosyltransferase activity"/>
    <property type="evidence" value="ECO:0007669"/>
    <property type="project" value="TreeGrafter"/>
</dbReference>
<comment type="pathway">
    <text evidence="2">Lipid metabolism; sphingolipid metabolism.</text>
</comment>
<evidence type="ECO:0000256" key="4">
    <source>
        <dbReference type="ARBA" id="ARBA00022676"/>
    </source>
</evidence>
<keyword evidence="5 10" id="KW-0808">Transferase</keyword>
<dbReference type="Pfam" id="PF13506">
    <property type="entry name" value="Glyco_transf_21"/>
    <property type="match status" value="1"/>
</dbReference>
<keyword evidence="7 9" id="KW-1133">Transmembrane helix</keyword>
<comment type="pathway">
    <text evidence="3">Sphingolipid metabolism.</text>
</comment>
<comment type="subcellular location">
    <subcellularLocation>
        <location evidence="1">Membrane</location>
        <topology evidence="1">Multi-pass membrane protein</topology>
    </subcellularLocation>
</comment>
<evidence type="ECO:0000256" key="5">
    <source>
        <dbReference type="ARBA" id="ARBA00022679"/>
    </source>
</evidence>
<evidence type="ECO:0000313" key="11">
    <source>
        <dbReference type="Proteomes" id="UP000032675"/>
    </source>
</evidence>
<keyword evidence="6 9" id="KW-0812">Transmembrane</keyword>
<dbReference type="SUPFAM" id="SSF53448">
    <property type="entry name" value="Nucleotide-diphospho-sugar transferases"/>
    <property type="match status" value="1"/>
</dbReference>
<dbReference type="AlphaFoldDB" id="A0A0D6Q0K0"/>
<evidence type="ECO:0000256" key="3">
    <source>
        <dbReference type="ARBA" id="ARBA00004991"/>
    </source>
</evidence>
<proteinExistence type="predicted"/>
<dbReference type="InterPro" id="IPR017835">
    <property type="entry name" value="Hopen-assoc_HpnI"/>
</dbReference>
<keyword evidence="4" id="KW-0328">Glycosyltransferase</keyword>
<dbReference type="NCBIfam" id="TIGR03472">
    <property type="entry name" value="HpnI"/>
    <property type="match status" value="1"/>
</dbReference>
<organism evidence="10 11">
    <name type="scientific">Komagataeibacter europaeus NBRC 3261</name>
    <dbReference type="NCBI Taxonomy" id="1234669"/>
    <lineage>
        <taxon>Bacteria</taxon>
        <taxon>Pseudomonadati</taxon>
        <taxon>Pseudomonadota</taxon>
        <taxon>Alphaproteobacteria</taxon>
        <taxon>Acetobacterales</taxon>
        <taxon>Acetobacteraceae</taxon>
        <taxon>Komagataeibacter</taxon>
    </lineage>
</organism>
<evidence type="ECO:0000256" key="7">
    <source>
        <dbReference type="ARBA" id="ARBA00022989"/>
    </source>
</evidence>
<dbReference type="Proteomes" id="UP000032675">
    <property type="component" value="Unassembled WGS sequence"/>
</dbReference>
<dbReference type="PANTHER" id="PTHR12726:SF0">
    <property type="entry name" value="CERAMIDE GLUCOSYLTRANSFERASE"/>
    <property type="match status" value="1"/>
</dbReference>
<evidence type="ECO:0000256" key="9">
    <source>
        <dbReference type="SAM" id="Phobius"/>
    </source>
</evidence>
<comment type="caution">
    <text evidence="10">The sequence shown here is derived from an EMBL/GenBank/DDBJ whole genome shotgun (WGS) entry which is preliminary data.</text>
</comment>
<dbReference type="Gene3D" id="3.90.550.10">
    <property type="entry name" value="Spore Coat Polysaccharide Biosynthesis Protein SpsA, Chain A"/>
    <property type="match status" value="1"/>
</dbReference>
<gene>
    <name evidence="10" type="ORF">Geu3261_0141_014</name>
</gene>
<evidence type="ECO:0000256" key="1">
    <source>
        <dbReference type="ARBA" id="ARBA00004141"/>
    </source>
</evidence>
<evidence type="ECO:0000256" key="8">
    <source>
        <dbReference type="ARBA" id="ARBA00023136"/>
    </source>
</evidence>